<evidence type="ECO:0000256" key="2">
    <source>
        <dbReference type="ARBA" id="ARBA00023125"/>
    </source>
</evidence>
<dbReference type="GO" id="GO:0003700">
    <property type="term" value="F:DNA-binding transcription factor activity"/>
    <property type="evidence" value="ECO:0007669"/>
    <property type="project" value="InterPro"/>
</dbReference>
<keyword evidence="2" id="KW-0238">DNA-binding</keyword>
<proteinExistence type="predicted"/>
<evidence type="ECO:0000256" key="4">
    <source>
        <dbReference type="SAM" id="MobiDB-lite"/>
    </source>
</evidence>
<keyword evidence="1" id="KW-0805">Transcription regulation</keyword>
<reference evidence="6 7" key="1">
    <citation type="submission" date="2019-02" db="EMBL/GenBank/DDBJ databases">
        <title>Bacterial novel species isolated from soil.</title>
        <authorList>
            <person name="Jung H.-Y."/>
        </authorList>
    </citation>
    <scope>NUCLEOTIDE SEQUENCE [LARGE SCALE GENOMIC DNA]</scope>
    <source>
        <strain evidence="6 7">1-3-3-3</strain>
    </source>
</reference>
<evidence type="ECO:0000259" key="5">
    <source>
        <dbReference type="PROSITE" id="PS01124"/>
    </source>
</evidence>
<organism evidence="6 7">
    <name type="scientific">Hymenobacter persicinus</name>
    <dbReference type="NCBI Taxonomy" id="2025506"/>
    <lineage>
        <taxon>Bacteria</taxon>
        <taxon>Pseudomonadati</taxon>
        <taxon>Bacteroidota</taxon>
        <taxon>Cytophagia</taxon>
        <taxon>Cytophagales</taxon>
        <taxon>Hymenobacteraceae</taxon>
        <taxon>Hymenobacter</taxon>
    </lineage>
</organism>
<sequence>MTTRRSWTPSRSRRQRTRTTYHRRCNSPEPMPSTVLYIRHMVCSKCILVMRELLVELGLVPLRVELGEVELLGAADAIDWPGLQQCLEAEGFALLDQLSPQQRVVEQIKEVIAGLLRNEPAALRSGHFSRLLSGRLQRRFAYLSDVFSATEGLSLEQYVVRQRVEAARCLLRDGTLPVGRIANTLGYSNLGHLSRQFQRATGVSPSEYRRQCTASAQLLEKRLP</sequence>
<feature type="compositionally biased region" description="Low complexity" evidence="4">
    <location>
        <begin position="1"/>
        <end position="10"/>
    </location>
</feature>
<evidence type="ECO:0000256" key="1">
    <source>
        <dbReference type="ARBA" id="ARBA00023015"/>
    </source>
</evidence>
<gene>
    <name evidence="6" type="ORF">EWM57_00430</name>
</gene>
<feature type="compositionally biased region" description="Basic residues" evidence="4">
    <location>
        <begin position="11"/>
        <end position="25"/>
    </location>
</feature>
<dbReference type="InterPro" id="IPR018060">
    <property type="entry name" value="HTH_AraC"/>
</dbReference>
<dbReference type="InterPro" id="IPR018062">
    <property type="entry name" value="HTH_AraC-typ_CS"/>
</dbReference>
<accession>A0A4Q5LGB5</accession>
<dbReference type="Proteomes" id="UP000294155">
    <property type="component" value="Unassembled WGS sequence"/>
</dbReference>
<dbReference type="GO" id="GO:0043565">
    <property type="term" value="F:sequence-specific DNA binding"/>
    <property type="evidence" value="ECO:0007669"/>
    <property type="project" value="InterPro"/>
</dbReference>
<dbReference type="OrthoDB" id="952277at2"/>
<feature type="region of interest" description="Disordered" evidence="4">
    <location>
        <begin position="1"/>
        <end position="25"/>
    </location>
</feature>
<dbReference type="Pfam" id="PF12833">
    <property type="entry name" value="HTH_18"/>
    <property type="match status" value="1"/>
</dbReference>
<feature type="domain" description="HTH araC/xylS-type" evidence="5">
    <location>
        <begin position="142"/>
        <end position="211"/>
    </location>
</feature>
<dbReference type="SUPFAM" id="SSF46689">
    <property type="entry name" value="Homeodomain-like"/>
    <property type="match status" value="1"/>
</dbReference>
<dbReference type="InterPro" id="IPR050204">
    <property type="entry name" value="AraC_XylS_family_regulators"/>
</dbReference>
<evidence type="ECO:0000313" key="6">
    <source>
        <dbReference type="EMBL" id="RYU84825.1"/>
    </source>
</evidence>
<dbReference type="AlphaFoldDB" id="A0A4Q5LGB5"/>
<evidence type="ECO:0000313" key="7">
    <source>
        <dbReference type="Proteomes" id="UP000294155"/>
    </source>
</evidence>
<dbReference type="Gene3D" id="1.10.10.60">
    <property type="entry name" value="Homeodomain-like"/>
    <property type="match status" value="1"/>
</dbReference>
<dbReference type="EMBL" id="SEWE01000001">
    <property type="protein sequence ID" value="RYU84825.1"/>
    <property type="molecule type" value="Genomic_DNA"/>
</dbReference>
<keyword evidence="7" id="KW-1185">Reference proteome</keyword>
<dbReference type="PANTHER" id="PTHR46796">
    <property type="entry name" value="HTH-TYPE TRANSCRIPTIONAL ACTIVATOR RHAS-RELATED"/>
    <property type="match status" value="1"/>
</dbReference>
<dbReference type="InterPro" id="IPR009057">
    <property type="entry name" value="Homeodomain-like_sf"/>
</dbReference>
<evidence type="ECO:0000256" key="3">
    <source>
        <dbReference type="ARBA" id="ARBA00023163"/>
    </source>
</evidence>
<comment type="caution">
    <text evidence="6">The sequence shown here is derived from an EMBL/GenBank/DDBJ whole genome shotgun (WGS) entry which is preliminary data.</text>
</comment>
<dbReference type="PROSITE" id="PS00041">
    <property type="entry name" value="HTH_ARAC_FAMILY_1"/>
    <property type="match status" value="1"/>
</dbReference>
<dbReference type="SMART" id="SM00342">
    <property type="entry name" value="HTH_ARAC"/>
    <property type="match status" value="1"/>
</dbReference>
<name>A0A4Q5LGB5_9BACT</name>
<dbReference type="PROSITE" id="PS01124">
    <property type="entry name" value="HTH_ARAC_FAMILY_2"/>
    <property type="match status" value="1"/>
</dbReference>
<keyword evidence="3" id="KW-0804">Transcription</keyword>
<protein>
    <submittedName>
        <fullName evidence="6">AraC family transcriptional regulator</fullName>
    </submittedName>
</protein>